<evidence type="ECO:0000313" key="12">
    <source>
        <dbReference type="Proteomes" id="UP000307956"/>
    </source>
</evidence>
<dbReference type="EMBL" id="SSOD01000011">
    <property type="protein sequence ID" value="THF60362.1"/>
    <property type="molecule type" value="Genomic_DNA"/>
</dbReference>
<dbReference type="OrthoDB" id="8576332at2"/>
<evidence type="ECO:0000259" key="10">
    <source>
        <dbReference type="PROSITE" id="PS50885"/>
    </source>
</evidence>
<comment type="subcellular location">
    <subcellularLocation>
        <location evidence="1">Membrane</location>
        <topology evidence="1">Multi-pass membrane protein</topology>
    </subcellularLocation>
</comment>
<keyword evidence="4 8" id="KW-0472">Membrane</keyword>
<evidence type="ECO:0000313" key="11">
    <source>
        <dbReference type="EMBL" id="THF60362.1"/>
    </source>
</evidence>
<keyword evidence="12" id="KW-1185">Reference proteome</keyword>
<dbReference type="Gene3D" id="1.10.287.950">
    <property type="entry name" value="Methyl-accepting chemotaxis protein"/>
    <property type="match status" value="1"/>
</dbReference>
<evidence type="ECO:0000259" key="9">
    <source>
        <dbReference type="PROSITE" id="PS50111"/>
    </source>
</evidence>
<dbReference type="InterPro" id="IPR003660">
    <property type="entry name" value="HAMP_dom"/>
</dbReference>
<dbReference type="GO" id="GO:0016020">
    <property type="term" value="C:membrane"/>
    <property type="evidence" value="ECO:0007669"/>
    <property type="project" value="UniProtKB-SubCell"/>
</dbReference>
<dbReference type="GO" id="GO:0006935">
    <property type="term" value="P:chemotaxis"/>
    <property type="evidence" value="ECO:0007669"/>
    <property type="project" value="UniProtKB-ARBA"/>
</dbReference>
<comment type="caution">
    <text evidence="11">The sequence shown here is derived from an EMBL/GenBank/DDBJ whole genome shotgun (WGS) entry which is preliminary data.</text>
</comment>
<name>A0A4S4ALP3_9RHOO</name>
<feature type="domain" description="HAMP" evidence="10">
    <location>
        <begin position="214"/>
        <end position="266"/>
    </location>
</feature>
<dbReference type="Proteomes" id="UP000307956">
    <property type="component" value="Unassembled WGS sequence"/>
</dbReference>
<evidence type="ECO:0000256" key="6">
    <source>
        <dbReference type="ARBA" id="ARBA00029447"/>
    </source>
</evidence>
<gene>
    <name evidence="11" type="ORF">E6O51_14260</name>
</gene>
<protein>
    <submittedName>
        <fullName evidence="11">Methyl-accepting chemotaxis protein</fullName>
    </submittedName>
</protein>
<evidence type="ECO:0000256" key="4">
    <source>
        <dbReference type="ARBA" id="ARBA00023136"/>
    </source>
</evidence>
<keyword evidence="5 7" id="KW-0807">Transducer</keyword>
<keyword evidence="3 8" id="KW-1133">Transmembrane helix</keyword>
<evidence type="ECO:0000256" key="8">
    <source>
        <dbReference type="SAM" id="Phobius"/>
    </source>
</evidence>
<comment type="similarity">
    <text evidence="6">Belongs to the methyl-accepting chemotaxis (MCP) protein family.</text>
</comment>
<dbReference type="RefSeq" id="WP_136385663.1">
    <property type="nucleotide sequence ID" value="NZ_SSOD01000011.1"/>
</dbReference>
<evidence type="ECO:0000256" key="3">
    <source>
        <dbReference type="ARBA" id="ARBA00022989"/>
    </source>
</evidence>
<dbReference type="SMART" id="SM00304">
    <property type="entry name" value="HAMP"/>
    <property type="match status" value="2"/>
</dbReference>
<dbReference type="AlphaFoldDB" id="A0A4S4ALP3"/>
<dbReference type="InterPro" id="IPR004089">
    <property type="entry name" value="MCPsignal_dom"/>
</dbReference>
<sequence>MFASLSVAARLAVSFGGVATLFMLVAGVTVYTSVVVVERSVASRDIGIPRRDAVADLMDAAIRAQLASQNVLLFDDADDISAEQESFIQAEKGFQEALARLGESIARHGADVRTATLLEQINGGAGNTFIVLDKLVRDGKQDDREQIAGLALTSNSMMTQLRAALSDYDRALRTQNLDDAASIVGLASRVGWVSASLALLAGGMAAFAGWWVTRGIRRPLEVTIGSLERIAGGDLTHVLETTETHEIGRLQAAVETMRASLARVIAELGTGAAALNEEATGLNLTAQMLSRGAAAQSEAVTSMADAIGVMAGQVEEVRDHAVAAQQHARDAGRQAELGGSDIDAMSSEIDRIATTVKQTATTAGELGDTSRTISTITEAIRQLADQTNLLALNAAIEAARAGEQGRGFAVVAGEVRALAEKTNGAAAEIAGMIEAIQLGIEDVGRQAGEAVGRVDEGLRHAERAARTMGEIREGAANVVAVIDHVSDRIGEYVIASDGSANRVQQIRASAAESAKSANEVAVAVEKLNALAARLGCSVATFRVT</sequence>
<dbReference type="PANTHER" id="PTHR32089">
    <property type="entry name" value="METHYL-ACCEPTING CHEMOTAXIS PROTEIN MCPB"/>
    <property type="match status" value="1"/>
</dbReference>
<dbReference type="SMART" id="SM00283">
    <property type="entry name" value="MA"/>
    <property type="match status" value="1"/>
</dbReference>
<organism evidence="11 12">
    <name type="scientific">Pseudothauera rhizosphaerae</name>
    <dbReference type="NCBI Taxonomy" id="2565932"/>
    <lineage>
        <taxon>Bacteria</taxon>
        <taxon>Pseudomonadati</taxon>
        <taxon>Pseudomonadota</taxon>
        <taxon>Betaproteobacteria</taxon>
        <taxon>Rhodocyclales</taxon>
        <taxon>Zoogloeaceae</taxon>
        <taxon>Pseudothauera</taxon>
    </lineage>
</organism>
<dbReference type="Pfam" id="PF00672">
    <property type="entry name" value="HAMP"/>
    <property type="match status" value="1"/>
</dbReference>
<dbReference type="Pfam" id="PF00015">
    <property type="entry name" value="MCPsignal"/>
    <property type="match status" value="1"/>
</dbReference>
<dbReference type="GO" id="GO:0007165">
    <property type="term" value="P:signal transduction"/>
    <property type="evidence" value="ECO:0007669"/>
    <property type="project" value="UniProtKB-KW"/>
</dbReference>
<evidence type="ECO:0000256" key="1">
    <source>
        <dbReference type="ARBA" id="ARBA00004141"/>
    </source>
</evidence>
<feature type="transmembrane region" description="Helical" evidence="8">
    <location>
        <begin position="190"/>
        <end position="212"/>
    </location>
</feature>
<feature type="domain" description="Methyl-accepting transducer" evidence="9">
    <location>
        <begin position="271"/>
        <end position="528"/>
    </location>
</feature>
<dbReference type="PROSITE" id="PS50885">
    <property type="entry name" value="HAMP"/>
    <property type="match status" value="1"/>
</dbReference>
<proteinExistence type="inferred from homology"/>
<dbReference type="SUPFAM" id="SSF58104">
    <property type="entry name" value="Methyl-accepting chemotaxis protein (MCP) signaling domain"/>
    <property type="match status" value="1"/>
</dbReference>
<dbReference type="CDD" id="cd06225">
    <property type="entry name" value="HAMP"/>
    <property type="match status" value="1"/>
</dbReference>
<dbReference type="FunFam" id="1.10.287.950:FF:000001">
    <property type="entry name" value="Methyl-accepting chemotaxis sensory transducer"/>
    <property type="match status" value="1"/>
</dbReference>
<evidence type="ECO:0000256" key="7">
    <source>
        <dbReference type="PROSITE-ProRule" id="PRU00284"/>
    </source>
</evidence>
<keyword evidence="2 8" id="KW-0812">Transmembrane</keyword>
<dbReference type="PANTHER" id="PTHR32089:SF119">
    <property type="entry name" value="METHYL-ACCEPTING CHEMOTAXIS PROTEIN CTPL"/>
    <property type="match status" value="1"/>
</dbReference>
<dbReference type="PROSITE" id="PS50111">
    <property type="entry name" value="CHEMOTAXIS_TRANSDUC_2"/>
    <property type="match status" value="1"/>
</dbReference>
<accession>A0A4S4ALP3</accession>
<evidence type="ECO:0000256" key="2">
    <source>
        <dbReference type="ARBA" id="ARBA00022692"/>
    </source>
</evidence>
<reference evidence="11 12" key="1">
    <citation type="submission" date="2019-04" db="EMBL/GenBank/DDBJ databases">
        <title>Azoarcus rhizosphaerae sp. nov. isolated from rhizosphere of Ficus religiosa.</title>
        <authorList>
            <person name="Lin S.-Y."/>
            <person name="Hameed A."/>
            <person name="Hsu Y.-H."/>
            <person name="Young C.-C."/>
        </authorList>
    </citation>
    <scope>NUCLEOTIDE SEQUENCE [LARGE SCALE GENOMIC DNA]</scope>
    <source>
        <strain evidence="11 12">CC-YHH848</strain>
    </source>
</reference>
<feature type="transmembrane region" description="Helical" evidence="8">
    <location>
        <begin position="12"/>
        <end position="37"/>
    </location>
</feature>
<evidence type="ECO:0000256" key="5">
    <source>
        <dbReference type="ARBA" id="ARBA00023224"/>
    </source>
</evidence>